<proteinExistence type="predicted"/>
<name>A0A8H3QB22_9GLOM</name>
<evidence type="ECO:0000313" key="2">
    <source>
        <dbReference type="Proteomes" id="UP000615446"/>
    </source>
</evidence>
<evidence type="ECO:0000313" key="1">
    <source>
        <dbReference type="EMBL" id="GES72651.1"/>
    </source>
</evidence>
<dbReference type="AlphaFoldDB" id="A0A8H3QB22"/>
<comment type="caution">
    <text evidence="1">The sequence shown here is derived from an EMBL/GenBank/DDBJ whole genome shotgun (WGS) entry which is preliminary data.</text>
</comment>
<reference evidence="1" key="1">
    <citation type="submission" date="2019-10" db="EMBL/GenBank/DDBJ databases">
        <title>Conservation and host-specific expression of non-tandemly repeated heterogenous ribosome RNA gene in arbuscular mycorrhizal fungi.</title>
        <authorList>
            <person name="Maeda T."/>
            <person name="Kobayashi Y."/>
            <person name="Nakagawa T."/>
            <person name="Ezawa T."/>
            <person name="Yamaguchi K."/>
            <person name="Bino T."/>
            <person name="Nishimoto Y."/>
            <person name="Shigenobu S."/>
            <person name="Kawaguchi M."/>
        </authorList>
    </citation>
    <scope>NUCLEOTIDE SEQUENCE</scope>
    <source>
        <strain evidence="1">HR1</strain>
    </source>
</reference>
<dbReference type="Proteomes" id="UP000615446">
    <property type="component" value="Unassembled WGS sequence"/>
</dbReference>
<gene>
    <name evidence="1" type="ORF">RCL2_000020900</name>
</gene>
<dbReference type="EMBL" id="BLAL01000004">
    <property type="protein sequence ID" value="GES72651.1"/>
    <property type="molecule type" value="Genomic_DNA"/>
</dbReference>
<accession>A0A8H3QB22</accession>
<dbReference type="OrthoDB" id="2442435at2759"/>
<sequence>MRHTLSPFSVIFDQIIYIFTVRELLKSAEVEAENAKLRQIIEENAKRDAESAELNTEVTRLRHDIEEMKQQTQVITEVQYACSIEDTSPVEVIPKISTTSIPSNQCDNVNSSPSSVSGQKSLKDIEMDTFLELEYKRKVSDEIKQRNKEKETFTRIGSKCYF</sequence>
<organism evidence="1 2">
    <name type="scientific">Rhizophagus clarus</name>
    <dbReference type="NCBI Taxonomy" id="94130"/>
    <lineage>
        <taxon>Eukaryota</taxon>
        <taxon>Fungi</taxon>
        <taxon>Fungi incertae sedis</taxon>
        <taxon>Mucoromycota</taxon>
        <taxon>Glomeromycotina</taxon>
        <taxon>Glomeromycetes</taxon>
        <taxon>Glomerales</taxon>
        <taxon>Glomeraceae</taxon>
        <taxon>Rhizophagus</taxon>
    </lineage>
</organism>
<protein>
    <submittedName>
        <fullName evidence="1">Uncharacterized protein</fullName>
    </submittedName>
</protein>